<proteinExistence type="predicted"/>
<keyword evidence="2" id="KW-1185">Reference proteome</keyword>
<dbReference type="OrthoDB" id="1062472at2"/>
<protein>
    <submittedName>
        <fullName evidence="1">Uncharacterized protein</fullName>
    </submittedName>
</protein>
<comment type="caution">
    <text evidence="1">The sequence shown here is derived from an EMBL/GenBank/DDBJ whole genome shotgun (WGS) entry which is preliminary data.</text>
</comment>
<dbReference type="Proteomes" id="UP000036951">
    <property type="component" value="Unassembled WGS sequence"/>
</dbReference>
<dbReference type="EMBL" id="LFQU01000005">
    <property type="protein sequence ID" value="KOO69137.1"/>
    <property type="molecule type" value="Genomic_DNA"/>
</dbReference>
<organism evidence="1 2">
    <name type="scientific">Xylanibacter rarus</name>
    <dbReference type="NCBI Taxonomy" id="1676614"/>
    <lineage>
        <taxon>Bacteria</taxon>
        <taxon>Pseudomonadati</taxon>
        <taxon>Bacteroidota</taxon>
        <taxon>Bacteroidia</taxon>
        <taxon>Bacteroidales</taxon>
        <taxon>Prevotellaceae</taxon>
        <taxon>Xylanibacter</taxon>
    </lineage>
</organism>
<dbReference type="AlphaFoldDB" id="A0A8E1QYV0"/>
<sequence length="215" mass="25709">MNHYDSDLIDGYCFYKDKLITYYQTDSLDRTPIIDTKRLLKFNGQINNYKDFRLVHETSEPKYAVYEIVNKDKLSLITNESKLKFNRHVTGNNVIKNEEINSCLNSFIQYDVNVLYELRFIEKNNKQYFTLRSMLFYDKDKYDGYFYRNGYLVVLYGVEQSDGILDDTWIKKGKFGIPNFRYTTIKDWNYPYPMKFEILPNGAIINLPFGESFFI</sequence>
<name>A0A8E1QYV0_9BACT</name>
<accession>A0A8E1QYV0</accession>
<evidence type="ECO:0000313" key="2">
    <source>
        <dbReference type="Proteomes" id="UP000036951"/>
    </source>
</evidence>
<evidence type="ECO:0000313" key="1">
    <source>
        <dbReference type="EMBL" id="KOO69137.1"/>
    </source>
</evidence>
<reference evidence="1 2" key="1">
    <citation type="submission" date="2015-06" db="EMBL/GenBank/DDBJ databases">
        <title>Prevotella sp. 109, sp. nov., a novel member of the family Prevotellaceae isolated from human faeces.</title>
        <authorList>
            <person name="Shkoporov A.N."/>
            <person name="Chaplin A.V."/>
            <person name="Kafarskaia L.I."/>
            <person name="Efimov B.A."/>
        </authorList>
    </citation>
    <scope>NUCLEOTIDE SEQUENCE [LARGE SCALE GENOMIC DNA]</scope>
    <source>
        <strain evidence="1 2">109</strain>
    </source>
</reference>
<dbReference type="RefSeq" id="WP_053397906.1">
    <property type="nucleotide sequence ID" value="NZ_LFQU01000005.1"/>
</dbReference>
<gene>
    <name evidence="1" type="ORF">ACU52_04505</name>
</gene>